<dbReference type="CDD" id="cd00146">
    <property type="entry name" value="PKD"/>
    <property type="match status" value="1"/>
</dbReference>
<feature type="domain" description="PKD" evidence="2">
    <location>
        <begin position="80"/>
        <end position="111"/>
    </location>
</feature>
<dbReference type="InterPro" id="IPR035986">
    <property type="entry name" value="PKD_dom_sf"/>
</dbReference>
<evidence type="ECO:0000256" key="1">
    <source>
        <dbReference type="SAM" id="SignalP"/>
    </source>
</evidence>
<accession>A0ABS4R2W0</accession>
<keyword evidence="1" id="KW-0732">Signal</keyword>
<dbReference type="Proteomes" id="UP000730739">
    <property type="component" value="Unassembled WGS sequence"/>
</dbReference>
<dbReference type="RefSeq" id="WP_209602445.1">
    <property type="nucleotide sequence ID" value="NZ_JAGILA010000004.1"/>
</dbReference>
<evidence type="ECO:0000313" key="4">
    <source>
        <dbReference type="Proteomes" id="UP000730739"/>
    </source>
</evidence>
<name>A0ABS4R2W0_9HYPH</name>
<dbReference type="EMBL" id="JAGILA010000004">
    <property type="protein sequence ID" value="MBP2236640.1"/>
    <property type="molecule type" value="Genomic_DNA"/>
</dbReference>
<proteinExistence type="predicted"/>
<feature type="chain" id="PRO_5046858251" evidence="1">
    <location>
        <begin position="23"/>
        <end position="135"/>
    </location>
</feature>
<gene>
    <name evidence="3" type="ORF">J2Z31_003154</name>
</gene>
<comment type="caution">
    <text evidence="3">The sequence shown here is derived from an EMBL/GenBank/DDBJ whole genome shotgun (WGS) entry which is preliminary data.</text>
</comment>
<dbReference type="PROSITE" id="PS50093">
    <property type="entry name" value="PKD"/>
    <property type="match status" value="1"/>
</dbReference>
<reference evidence="3 4" key="1">
    <citation type="submission" date="2021-03" db="EMBL/GenBank/DDBJ databases">
        <title>Genomic Encyclopedia of Type Strains, Phase IV (KMG-IV): sequencing the most valuable type-strain genomes for metagenomic binning, comparative biology and taxonomic classification.</title>
        <authorList>
            <person name="Goeker M."/>
        </authorList>
    </citation>
    <scope>NUCLEOTIDE SEQUENCE [LARGE SCALE GENOMIC DNA]</scope>
    <source>
        <strain evidence="3 4">DSM 13372</strain>
    </source>
</reference>
<dbReference type="InterPro" id="IPR000601">
    <property type="entry name" value="PKD_dom"/>
</dbReference>
<sequence length="135" mass="13881">MVRIGAARMLAVLAGFGSLLMAADRVLARGACEAKTMATVDRKVPDGGLSASIRSGPAPLEVTFAARGGGEVYFGGGWLDFGDGERTMVCRPGSGCRETSATHTYSQAGTYCALLIGEGEGERLLLGSVTINVGH</sequence>
<organism evidence="3 4">
    <name type="scientific">Sinorhizobium kostiense</name>
    <dbReference type="NCBI Taxonomy" id="76747"/>
    <lineage>
        <taxon>Bacteria</taxon>
        <taxon>Pseudomonadati</taxon>
        <taxon>Pseudomonadota</taxon>
        <taxon>Alphaproteobacteria</taxon>
        <taxon>Hyphomicrobiales</taxon>
        <taxon>Rhizobiaceae</taxon>
        <taxon>Sinorhizobium/Ensifer group</taxon>
        <taxon>Sinorhizobium</taxon>
    </lineage>
</organism>
<keyword evidence="4" id="KW-1185">Reference proteome</keyword>
<protein>
    <submittedName>
        <fullName evidence="3">PKD repeat protein</fullName>
    </submittedName>
</protein>
<dbReference type="Gene3D" id="2.60.40.10">
    <property type="entry name" value="Immunoglobulins"/>
    <property type="match status" value="1"/>
</dbReference>
<feature type="signal peptide" evidence="1">
    <location>
        <begin position="1"/>
        <end position="22"/>
    </location>
</feature>
<evidence type="ECO:0000259" key="2">
    <source>
        <dbReference type="PROSITE" id="PS50093"/>
    </source>
</evidence>
<dbReference type="SUPFAM" id="SSF49299">
    <property type="entry name" value="PKD domain"/>
    <property type="match status" value="1"/>
</dbReference>
<evidence type="ECO:0000313" key="3">
    <source>
        <dbReference type="EMBL" id="MBP2236640.1"/>
    </source>
</evidence>
<dbReference type="InterPro" id="IPR013783">
    <property type="entry name" value="Ig-like_fold"/>
</dbReference>